<keyword evidence="6" id="KW-1185">Reference proteome</keyword>
<keyword evidence="2" id="KW-0238">DNA-binding</keyword>
<reference evidence="5 6" key="1">
    <citation type="submission" date="2019-12" db="EMBL/GenBank/DDBJ databases">
        <title>Nocardia sp. nov. ET3-3 isolated from soil.</title>
        <authorList>
            <person name="Kanchanasin P."/>
            <person name="Tanasupawat S."/>
            <person name="Yuki M."/>
            <person name="Kudo T."/>
        </authorList>
    </citation>
    <scope>NUCLEOTIDE SEQUENCE [LARGE SCALE GENOMIC DNA]</scope>
    <source>
        <strain evidence="5 6">ET3-3</strain>
    </source>
</reference>
<dbReference type="AlphaFoldDB" id="A0A7K1V491"/>
<evidence type="ECO:0000256" key="3">
    <source>
        <dbReference type="ARBA" id="ARBA00023163"/>
    </source>
</evidence>
<dbReference type="CDD" id="cd06170">
    <property type="entry name" value="LuxR_C_like"/>
    <property type="match status" value="1"/>
</dbReference>
<evidence type="ECO:0000313" key="5">
    <source>
        <dbReference type="EMBL" id="MVU81302.1"/>
    </source>
</evidence>
<evidence type="ECO:0000313" key="6">
    <source>
        <dbReference type="Proteomes" id="UP000466794"/>
    </source>
</evidence>
<evidence type="ECO:0000256" key="2">
    <source>
        <dbReference type="ARBA" id="ARBA00023125"/>
    </source>
</evidence>
<dbReference type="SUPFAM" id="SSF46894">
    <property type="entry name" value="C-terminal effector domain of the bipartite response regulators"/>
    <property type="match status" value="1"/>
</dbReference>
<accession>A0A7K1V491</accession>
<dbReference type="Proteomes" id="UP000466794">
    <property type="component" value="Unassembled WGS sequence"/>
</dbReference>
<dbReference type="InterPro" id="IPR016032">
    <property type="entry name" value="Sig_transdc_resp-reg_C-effctor"/>
</dbReference>
<dbReference type="RefSeq" id="WP_157390900.1">
    <property type="nucleotide sequence ID" value="NZ_WRPP01000006.1"/>
</dbReference>
<sequence>MFTNTSPDGIGDSQVLPRLIATSAVEQLTGLEVRILSRDSARASYFVELLSTASRGGTPCIRTEIDPTSILGERTSKEARDVLVWHLSTSDYQDLVHLSTLAQRSTIVLALEEANREIILFALRHNVFSILVDGHYESGEVPHIVDAAAAGLAPVSAPAGTVLSQLARAAHHRVRIADDGDRREKLSRREREIMDHISRGMRNDEIARTLFISQKTVKNHINRLFSKLGASHRGEAIAMWLGNLDVA</sequence>
<evidence type="ECO:0000256" key="1">
    <source>
        <dbReference type="ARBA" id="ARBA00023015"/>
    </source>
</evidence>
<protein>
    <recommendedName>
        <fullName evidence="4">HTH luxR-type domain-containing protein</fullName>
    </recommendedName>
</protein>
<keyword evidence="1" id="KW-0805">Transcription regulation</keyword>
<dbReference type="PANTHER" id="PTHR44688">
    <property type="entry name" value="DNA-BINDING TRANSCRIPTIONAL ACTIVATOR DEVR_DOSR"/>
    <property type="match status" value="1"/>
</dbReference>
<dbReference type="PROSITE" id="PS50043">
    <property type="entry name" value="HTH_LUXR_2"/>
    <property type="match status" value="1"/>
</dbReference>
<dbReference type="PRINTS" id="PR00038">
    <property type="entry name" value="HTHLUXR"/>
</dbReference>
<dbReference type="GO" id="GO:0006355">
    <property type="term" value="P:regulation of DNA-templated transcription"/>
    <property type="evidence" value="ECO:0007669"/>
    <property type="project" value="InterPro"/>
</dbReference>
<organism evidence="5 6">
    <name type="scientific">Nocardia terrae</name>
    <dbReference type="NCBI Taxonomy" id="2675851"/>
    <lineage>
        <taxon>Bacteria</taxon>
        <taxon>Bacillati</taxon>
        <taxon>Actinomycetota</taxon>
        <taxon>Actinomycetes</taxon>
        <taxon>Mycobacteriales</taxon>
        <taxon>Nocardiaceae</taxon>
        <taxon>Nocardia</taxon>
    </lineage>
</organism>
<keyword evidence="3" id="KW-0804">Transcription</keyword>
<dbReference type="PROSITE" id="PS00622">
    <property type="entry name" value="HTH_LUXR_1"/>
    <property type="match status" value="1"/>
</dbReference>
<dbReference type="Gene3D" id="1.10.10.10">
    <property type="entry name" value="Winged helix-like DNA-binding domain superfamily/Winged helix DNA-binding domain"/>
    <property type="match status" value="1"/>
</dbReference>
<evidence type="ECO:0000259" key="4">
    <source>
        <dbReference type="PROSITE" id="PS50043"/>
    </source>
</evidence>
<dbReference type="GO" id="GO:0003677">
    <property type="term" value="F:DNA binding"/>
    <property type="evidence" value="ECO:0007669"/>
    <property type="project" value="UniProtKB-KW"/>
</dbReference>
<name>A0A7K1V491_9NOCA</name>
<dbReference type="InterPro" id="IPR000792">
    <property type="entry name" value="Tscrpt_reg_LuxR_C"/>
</dbReference>
<comment type="caution">
    <text evidence="5">The sequence shown here is derived from an EMBL/GenBank/DDBJ whole genome shotgun (WGS) entry which is preliminary data.</text>
</comment>
<dbReference type="PANTHER" id="PTHR44688:SF16">
    <property type="entry name" value="DNA-BINDING TRANSCRIPTIONAL ACTIVATOR DEVR_DOSR"/>
    <property type="match status" value="1"/>
</dbReference>
<dbReference type="InterPro" id="IPR036388">
    <property type="entry name" value="WH-like_DNA-bd_sf"/>
</dbReference>
<proteinExistence type="predicted"/>
<dbReference type="Pfam" id="PF00196">
    <property type="entry name" value="GerE"/>
    <property type="match status" value="1"/>
</dbReference>
<dbReference type="EMBL" id="WRPP01000006">
    <property type="protein sequence ID" value="MVU81302.1"/>
    <property type="molecule type" value="Genomic_DNA"/>
</dbReference>
<dbReference type="SMART" id="SM00421">
    <property type="entry name" value="HTH_LUXR"/>
    <property type="match status" value="1"/>
</dbReference>
<gene>
    <name evidence="5" type="ORF">GPX89_29180</name>
</gene>
<feature type="domain" description="HTH luxR-type" evidence="4">
    <location>
        <begin position="179"/>
        <end position="244"/>
    </location>
</feature>